<organism evidence="2 3">
    <name type="scientific">Populus alba x Populus x berolinensis</name>
    <dbReference type="NCBI Taxonomy" id="444605"/>
    <lineage>
        <taxon>Eukaryota</taxon>
        <taxon>Viridiplantae</taxon>
        <taxon>Streptophyta</taxon>
        <taxon>Embryophyta</taxon>
        <taxon>Tracheophyta</taxon>
        <taxon>Spermatophyta</taxon>
        <taxon>Magnoliopsida</taxon>
        <taxon>eudicotyledons</taxon>
        <taxon>Gunneridae</taxon>
        <taxon>Pentapetalae</taxon>
        <taxon>rosids</taxon>
        <taxon>fabids</taxon>
        <taxon>Malpighiales</taxon>
        <taxon>Salicaceae</taxon>
        <taxon>Saliceae</taxon>
        <taxon>Populus</taxon>
    </lineage>
</organism>
<gene>
    <name evidence="2" type="ORF">NC653_027853</name>
</gene>
<keyword evidence="3" id="KW-1185">Reference proteome</keyword>
<dbReference type="Proteomes" id="UP001164929">
    <property type="component" value="Chromosome 11"/>
</dbReference>
<protein>
    <submittedName>
        <fullName evidence="2">Uncharacterized protein</fullName>
    </submittedName>
</protein>
<evidence type="ECO:0000256" key="1">
    <source>
        <dbReference type="SAM" id="MobiDB-lite"/>
    </source>
</evidence>
<reference evidence="2" key="1">
    <citation type="journal article" date="2023" name="Mol. Ecol. Resour.">
        <title>Chromosome-level genome assembly of a triploid poplar Populus alba 'Berolinensis'.</title>
        <authorList>
            <person name="Chen S."/>
            <person name="Yu Y."/>
            <person name="Wang X."/>
            <person name="Wang S."/>
            <person name="Zhang T."/>
            <person name="Zhou Y."/>
            <person name="He R."/>
            <person name="Meng N."/>
            <person name="Wang Y."/>
            <person name="Liu W."/>
            <person name="Liu Z."/>
            <person name="Liu J."/>
            <person name="Guo Q."/>
            <person name="Huang H."/>
            <person name="Sederoff R.R."/>
            <person name="Wang G."/>
            <person name="Qu G."/>
            <person name="Chen S."/>
        </authorList>
    </citation>
    <scope>NUCLEOTIDE SEQUENCE</scope>
    <source>
        <strain evidence="2">SC-2020</strain>
    </source>
</reference>
<comment type="caution">
    <text evidence="2">The sequence shown here is derived from an EMBL/GenBank/DDBJ whole genome shotgun (WGS) entry which is preliminary data.</text>
</comment>
<evidence type="ECO:0000313" key="3">
    <source>
        <dbReference type="Proteomes" id="UP001164929"/>
    </source>
</evidence>
<evidence type="ECO:0000313" key="2">
    <source>
        <dbReference type="EMBL" id="KAJ6979840.1"/>
    </source>
</evidence>
<proteinExistence type="predicted"/>
<dbReference type="EMBL" id="JAQIZT010000011">
    <property type="protein sequence ID" value="KAJ6979840.1"/>
    <property type="molecule type" value="Genomic_DNA"/>
</dbReference>
<feature type="region of interest" description="Disordered" evidence="1">
    <location>
        <begin position="14"/>
        <end position="38"/>
    </location>
</feature>
<sequence>MVSTLQQRILPFSPFRLSPGSSKLKKHSPSPPIRSVSPRTKLRITDDGDLDSSLFDITTDIIFADDGGPELRGCESFNGKSISE</sequence>
<accession>A0AAD6M6J4</accession>
<name>A0AAD6M6J4_9ROSI</name>
<dbReference type="AlphaFoldDB" id="A0AAD6M6J4"/>